<organism evidence="2 3">
    <name type="scientific">Luteimonas cucumeris</name>
    <dbReference type="NCBI Taxonomy" id="985012"/>
    <lineage>
        <taxon>Bacteria</taxon>
        <taxon>Pseudomonadati</taxon>
        <taxon>Pseudomonadota</taxon>
        <taxon>Gammaproteobacteria</taxon>
        <taxon>Lysobacterales</taxon>
        <taxon>Lysobacteraceae</taxon>
        <taxon>Luteimonas</taxon>
    </lineage>
</organism>
<evidence type="ECO:0000256" key="1">
    <source>
        <dbReference type="SAM" id="MobiDB-lite"/>
    </source>
</evidence>
<evidence type="ECO:0008006" key="4">
    <source>
        <dbReference type="Google" id="ProtNLM"/>
    </source>
</evidence>
<dbReference type="Gene3D" id="3.40.50.1820">
    <property type="entry name" value="alpha/beta hydrolase"/>
    <property type="match status" value="1"/>
</dbReference>
<dbReference type="RefSeq" id="WP_144900536.1">
    <property type="nucleotide sequence ID" value="NZ_VLKN01000009.1"/>
</dbReference>
<proteinExistence type="predicted"/>
<name>A0A562KWF3_9GAMM</name>
<gene>
    <name evidence="2" type="ORF">IP90_03058</name>
</gene>
<dbReference type="Proteomes" id="UP000315167">
    <property type="component" value="Unassembled WGS sequence"/>
</dbReference>
<evidence type="ECO:0000313" key="3">
    <source>
        <dbReference type="Proteomes" id="UP000315167"/>
    </source>
</evidence>
<dbReference type="EMBL" id="VLKN01000009">
    <property type="protein sequence ID" value="TWH99750.1"/>
    <property type="molecule type" value="Genomic_DNA"/>
</dbReference>
<keyword evidence="3" id="KW-1185">Reference proteome</keyword>
<dbReference type="Pfam" id="PF26363">
    <property type="entry name" value="Phospholipase-like"/>
    <property type="match status" value="1"/>
</dbReference>
<protein>
    <recommendedName>
        <fullName evidence="4">DUF2974 family protein</fullName>
    </recommendedName>
</protein>
<sequence length="495" mass="50831">MSFIERMFIPDVARQLPVYRPPVVQPQAPQGYPRGDGGFSGQVAGQQPQQQTDLQLAQMANDVYSATDPDGTGTQSAAELEAAGWNRLQPDPDGGKFLVDAQGNHIAIDPADLEDSSTGFRAGIYQNDQGEYVVAFAGTDPSEMADIGADATQAFGLDTAQYNQAIALAKDAELAFGDGNVVFTGHSLGGGLASAAALATGGAGVTFNAAGLSDDTLSDLGFSPNAARENVADSGQVRRYIVETDPLNVVQQDVPFLNGAPDAVGSELRIALPAGMTPFIDGHGGSGDGTSYVEALRSGTAHAPRSEFLDDSALVGDLRENGAEFVINGVGNLADAGIATGQEIVDTVDGKLGDMQDVIETDYADGDYVEGTFNLTGDVVEGSLNLTGDLVSGGADYVGSQFENLANFGGSTLRDLGDYTGLETPANFIAGLVEGGGELTSNVVSFGGDAVEWAVDGLGNGAEAVIDVAGDVGEGIADGAVWVGDKVSDAMPWNW</sequence>
<comment type="caution">
    <text evidence="2">The sequence shown here is derived from an EMBL/GenBank/DDBJ whole genome shotgun (WGS) entry which is preliminary data.</text>
</comment>
<dbReference type="SUPFAM" id="SSF53474">
    <property type="entry name" value="alpha/beta-Hydrolases"/>
    <property type="match status" value="1"/>
</dbReference>
<feature type="region of interest" description="Disordered" evidence="1">
    <location>
        <begin position="24"/>
        <end position="53"/>
    </location>
</feature>
<accession>A0A562KWF3</accession>
<dbReference type="AlphaFoldDB" id="A0A562KWF3"/>
<reference evidence="2 3" key="1">
    <citation type="journal article" date="2015" name="Stand. Genomic Sci.">
        <title>Genomic Encyclopedia of Bacterial and Archaeal Type Strains, Phase III: the genomes of soil and plant-associated and newly described type strains.</title>
        <authorList>
            <person name="Whitman W.B."/>
            <person name="Woyke T."/>
            <person name="Klenk H.P."/>
            <person name="Zhou Y."/>
            <person name="Lilburn T.G."/>
            <person name="Beck B.J."/>
            <person name="De Vos P."/>
            <person name="Vandamme P."/>
            <person name="Eisen J.A."/>
            <person name="Garrity G."/>
            <person name="Hugenholtz P."/>
            <person name="Kyrpides N.C."/>
        </authorList>
    </citation>
    <scope>NUCLEOTIDE SEQUENCE [LARGE SCALE GENOMIC DNA]</scope>
    <source>
        <strain evidence="2 3">CGMCC 1.10821</strain>
    </source>
</reference>
<evidence type="ECO:0000313" key="2">
    <source>
        <dbReference type="EMBL" id="TWH99750.1"/>
    </source>
</evidence>
<dbReference type="OrthoDB" id="5913909at2"/>
<dbReference type="InterPro" id="IPR029058">
    <property type="entry name" value="AB_hydrolase_fold"/>
</dbReference>